<dbReference type="Proteomes" id="UP001491310">
    <property type="component" value="Unassembled WGS sequence"/>
</dbReference>
<comment type="subcellular location">
    <subcellularLocation>
        <location evidence="6">Plastid</location>
        <location evidence="6">Chloroplast thylakoid membrane</location>
    </subcellularLocation>
</comment>
<sequence length="262" mass="28753">MAATMMTMSSLRAPVARDAFRTNTKPSPAARKGLQVRAVGPSGGAEPSKTATPDEILAYAKTLPGISQPFPNIFDPANLLSNATSTQEVKRWRESEITHGRVAMLASLGWLTGEFVADKKLLVNSDGRITGPAIDHFQQVEYKGAIFWEPLVFAIGLAEAWRIGVGWANPSSDKFNQLRDDYNPGEIGFDPLGLTPTDPKEKYDLQTKELNNGRLAMIGIAGFVAQELVKKQEIFYQTADKVCGYACMLMMRDFGKRCQCCV</sequence>
<keyword evidence="1 6" id="KW-0148">Chlorophyll</keyword>
<accession>A0ABR2YHW1</accession>
<keyword evidence="2 6" id="KW-0150">Chloroplast</keyword>
<evidence type="ECO:0000256" key="6">
    <source>
        <dbReference type="RuleBase" id="RU363080"/>
    </source>
</evidence>
<protein>
    <recommendedName>
        <fullName evidence="6">Chlorophyll a-b binding protein, chloroplastic</fullName>
    </recommendedName>
</protein>
<evidence type="ECO:0000256" key="2">
    <source>
        <dbReference type="ARBA" id="ARBA00022528"/>
    </source>
</evidence>
<keyword evidence="4 6" id="KW-0934">Plastid</keyword>
<feature type="region of interest" description="Disordered" evidence="7">
    <location>
        <begin position="16"/>
        <end position="51"/>
    </location>
</feature>
<comment type="similarity">
    <text evidence="6">Belongs to the light-harvesting chlorophyll a/b-binding (LHC) protein family.</text>
</comment>
<organism evidence="8 9">
    <name type="scientific">Coccomyxa subellipsoidea</name>
    <dbReference type="NCBI Taxonomy" id="248742"/>
    <lineage>
        <taxon>Eukaryota</taxon>
        <taxon>Viridiplantae</taxon>
        <taxon>Chlorophyta</taxon>
        <taxon>core chlorophytes</taxon>
        <taxon>Trebouxiophyceae</taxon>
        <taxon>Trebouxiophyceae incertae sedis</taxon>
        <taxon>Coccomyxaceae</taxon>
        <taxon>Coccomyxa</taxon>
    </lineage>
</organism>
<keyword evidence="3 6" id="KW-0602">Photosynthesis</keyword>
<dbReference type="EMBL" id="JALJOT010000011">
    <property type="protein sequence ID" value="KAK9905670.1"/>
    <property type="molecule type" value="Genomic_DNA"/>
</dbReference>
<dbReference type="Pfam" id="PF00504">
    <property type="entry name" value="Chloroa_b-bind"/>
    <property type="match status" value="1"/>
</dbReference>
<evidence type="ECO:0000256" key="5">
    <source>
        <dbReference type="ARBA" id="ARBA00022991"/>
    </source>
</evidence>
<keyword evidence="9" id="KW-1185">Reference proteome</keyword>
<evidence type="ECO:0000313" key="9">
    <source>
        <dbReference type="Proteomes" id="UP001491310"/>
    </source>
</evidence>
<dbReference type="Gene3D" id="1.10.3460.10">
    <property type="entry name" value="Chlorophyll a/b binding protein domain"/>
    <property type="match status" value="1"/>
</dbReference>
<evidence type="ECO:0000256" key="7">
    <source>
        <dbReference type="SAM" id="MobiDB-lite"/>
    </source>
</evidence>
<keyword evidence="5 6" id="KW-0157">Chromophore</keyword>
<comment type="caution">
    <text evidence="8">The sequence shown here is derived from an EMBL/GenBank/DDBJ whole genome shotgun (WGS) entry which is preliminary data.</text>
</comment>
<evidence type="ECO:0000256" key="1">
    <source>
        <dbReference type="ARBA" id="ARBA00022494"/>
    </source>
</evidence>
<dbReference type="PANTHER" id="PTHR21649">
    <property type="entry name" value="CHLOROPHYLL A/B BINDING PROTEIN"/>
    <property type="match status" value="1"/>
</dbReference>
<dbReference type="SUPFAM" id="SSF103511">
    <property type="entry name" value="Chlorophyll a-b binding protein"/>
    <property type="match status" value="1"/>
</dbReference>
<comment type="function">
    <text evidence="6">The light-harvesting complex (LHC) functions as a light receptor, it captures and delivers excitation energy to photosystems with which it is closely associated.</text>
</comment>
<reference evidence="8 9" key="1">
    <citation type="journal article" date="2024" name="Nat. Commun.">
        <title>Phylogenomics reveals the evolutionary origins of lichenization in chlorophyte algae.</title>
        <authorList>
            <person name="Puginier C."/>
            <person name="Libourel C."/>
            <person name="Otte J."/>
            <person name="Skaloud P."/>
            <person name="Haon M."/>
            <person name="Grisel S."/>
            <person name="Petersen M."/>
            <person name="Berrin J.G."/>
            <person name="Delaux P.M."/>
            <person name="Dal Grande F."/>
            <person name="Keller J."/>
        </authorList>
    </citation>
    <scope>NUCLEOTIDE SEQUENCE [LARGE SCALE GENOMIC DNA]</scope>
    <source>
        <strain evidence="8 9">SAG 216-7</strain>
    </source>
</reference>
<dbReference type="InterPro" id="IPR001344">
    <property type="entry name" value="Chloro_AB-bd_pln"/>
</dbReference>
<evidence type="ECO:0000313" key="8">
    <source>
        <dbReference type="EMBL" id="KAK9905670.1"/>
    </source>
</evidence>
<keyword evidence="6" id="KW-0793">Thylakoid</keyword>
<proteinExistence type="inferred from homology"/>
<evidence type="ECO:0000256" key="3">
    <source>
        <dbReference type="ARBA" id="ARBA00022531"/>
    </source>
</evidence>
<evidence type="ECO:0000256" key="4">
    <source>
        <dbReference type="ARBA" id="ARBA00022640"/>
    </source>
</evidence>
<keyword evidence="6" id="KW-0604">Photosystem II</keyword>
<name>A0ABR2YHW1_9CHLO</name>
<dbReference type="InterPro" id="IPR022796">
    <property type="entry name" value="Chloroa_b-bind"/>
</dbReference>
<keyword evidence="6" id="KW-0603">Photosystem I</keyword>
<gene>
    <name evidence="8" type="ORF">WJX75_004366</name>
</gene>